<evidence type="ECO:0000256" key="2">
    <source>
        <dbReference type="SAM" id="Coils"/>
    </source>
</evidence>
<feature type="domain" description="Integrase catalytic" evidence="3">
    <location>
        <begin position="360"/>
        <end position="522"/>
    </location>
</feature>
<dbReference type="RefSeq" id="WP_276647599.1">
    <property type="nucleotide sequence ID" value="NZ_JAAYSM010000147.1"/>
</dbReference>
<evidence type="ECO:0000313" key="4">
    <source>
        <dbReference type="EMBL" id="NLJ18173.1"/>
    </source>
</evidence>
<comment type="function">
    <text evidence="1">Involved in the transposition of the insertion sequence.</text>
</comment>
<dbReference type="InterPro" id="IPR048020">
    <property type="entry name" value="Transpos_IS3"/>
</dbReference>
<protein>
    <submittedName>
        <fullName evidence="4">IS3 family transposase</fullName>
    </submittedName>
</protein>
<dbReference type="Pfam" id="PF13333">
    <property type="entry name" value="rve_2"/>
    <property type="match status" value="1"/>
</dbReference>
<name>A0A7X8C3I7_9LACT</name>
<reference evidence="4 5" key="1">
    <citation type="journal article" date="2020" name="Biotechnol. Biofuels">
        <title>New insights from the biogas microbiome by comprehensive genome-resolved metagenomics of nearly 1600 species originating from multiple anaerobic digesters.</title>
        <authorList>
            <person name="Campanaro S."/>
            <person name="Treu L."/>
            <person name="Rodriguez-R L.M."/>
            <person name="Kovalovszki A."/>
            <person name="Ziels R.M."/>
            <person name="Maus I."/>
            <person name="Zhu X."/>
            <person name="Kougias P.G."/>
            <person name="Basile A."/>
            <person name="Luo G."/>
            <person name="Schluter A."/>
            <person name="Konstantinidis K.T."/>
            <person name="Angelidaki I."/>
        </authorList>
    </citation>
    <scope>NUCLEOTIDE SEQUENCE [LARGE SCALE GENOMIC DNA]</scope>
    <source>
        <strain evidence="4">AS23ysBPME_34</strain>
    </source>
</reference>
<dbReference type="PANTHER" id="PTHR46889:SF4">
    <property type="entry name" value="TRANSPOSASE INSO FOR INSERTION SEQUENCE ELEMENT IS911B-RELATED"/>
    <property type="match status" value="1"/>
</dbReference>
<dbReference type="InterPro" id="IPR050900">
    <property type="entry name" value="Transposase_IS3/IS150/IS904"/>
</dbReference>
<dbReference type="InterPro" id="IPR036388">
    <property type="entry name" value="WH-like_DNA-bd_sf"/>
</dbReference>
<dbReference type="InterPro" id="IPR009057">
    <property type="entry name" value="Homeodomain-like_sf"/>
</dbReference>
<evidence type="ECO:0000256" key="1">
    <source>
        <dbReference type="ARBA" id="ARBA00002286"/>
    </source>
</evidence>
<dbReference type="SUPFAM" id="SSF48295">
    <property type="entry name" value="TrpR-like"/>
    <property type="match status" value="2"/>
</dbReference>
<proteinExistence type="predicted"/>
<dbReference type="InterPro" id="IPR010921">
    <property type="entry name" value="Trp_repressor/repl_initiator"/>
</dbReference>
<accession>A0A7X8C3I7</accession>
<dbReference type="SUPFAM" id="SSF46689">
    <property type="entry name" value="Homeodomain-like"/>
    <property type="match status" value="1"/>
</dbReference>
<dbReference type="InterPro" id="IPR036397">
    <property type="entry name" value="RNaseH_sf"/>
</dbReference>
<dbReference type="AlphaFoldDB" id="A0A7X8C3I7"/>
<dbReference type="Pfam" id="PF13518">
    <property type="entry name" value="HTH_28"/>
    <property type="match status" value="2"/>
</dbReference>
<dbReference type="InterPro" id="IPR001584">
    <property type="entry name" value="Integrase_cat-core"/>
</dbReference>
<dbReference type="NCBIfam" id="NF033516">
    <property type="entry name" value="transpos_IS3"/>
    <property type="match status" value="1"/>
</dbReference>
<organism evidence="4 5">
    <name type="scientific">Globicatella sulfidifaciens</name>
    <dbReference type="NCBI Taxonomy" id="136093"/>
    <lineage>
        <taxon>Bacteria</taxon>
        <taxon>Bacillati</taxon>
        <taxon>Bacillota</taxon>
        <taxon>Bacilli</taxon>
        <taxon>Lactobacillales</taxon>
        <taxon>Aerococcaceae</taxon>
        <taxon>Globicatella</taxon>
    </lineage>
</organism>
<dbReference type="Pfam" id="PF00665">
    <property type="entry name" value="rve"/>
    <property type="match status" value="1"/>
</dbReference>
<dbReference type="Proteomes" id="UP000541058">
    <property type="component" value="Unassembled WGS sequence"/>
</dbReference>
<dbReference type="GO" id="GO:0043565">
    <property type="term" value="F:sequence-specific DNA binding"/>
    <property type="evidence" value="ECO:0007669"/>
    <property type="project" value="InterPro"/>
</dbReference>
<evidence type="ECO:0000259" key="3">
    <source>
        <dbReference type="PROSITE" id="PS50994"/>
    </source>
</evidence>
<dbReference type="InterPro" id="IPR025948">
    <property type="entry name" value="HTH-like_dom"/>
</dbReference>
<dbReference type="InterPro" id="IPR055247">
    <property type="entry name" value="InsJ-like_HTH"/>
</dbReference>
<dbReference type="Gene3D" id="1.10.10.10">
    <property type="entry name" value="Winged helix-like DNA-binding domain superfamily/Winged helix DNA-binding domain"/>
    <property type="match status" value="2"/>
</dbReference>
<gene>
    <name evidence="4" type="ORF">GX355_04850</name>
</gene>
<dbReference type="SUPFAM" id="SSF53098">
    <property type="entry name" value="Ribonuclease H-like"/>
    <property type="match status" value="1"/>
</dbReference>
<comment type="caution">
    <text evidence="4">The sequence shown here is derived from an EMBL/GenBank/DDBJ whole genome shotgun (WGS) entry which is preliminary data.</text>
</comment>
<dbReference type="GO" id="GO:0015074">
    <property type="term" value="P:DNA integration"/>
    <property type="evidence" value="ECO:0007669"/>
    <property type="project" value="InterPro"/>
</dbReference>
<dbReference type="EMBL" id="JAAYSM010000147">
    <property type="protein sequence ID" value="NLJ18173.1"/>
    <property type="molecule type" value="Genomic_DNA"/>
</dbReference>
<dbReference type="Pfam" id="PF13551">
    <property type="entry name" value="HTH_29"/>
    <property type="match status" value="1"/>
</dbReference>
<dbReference type="PANTHER" id="PTHR46889">
    <property type="entry name" value="TRANSPOSASE INSF FOR INSERTION SEQUENCE IS3B-RELATED"/>
    <property type="match status" value="1"/>
</dbReference>
<dbReference type="Gene3D" id="3.30.420.10">
    <property type="entry name" value="Ribonuclease H-like superfamily/Ribonuclease H"/>
    <property type="match status" value="1"/>
</dbReference>
<evidence type="ECO:0000313" key="5">
    <source>
        <dbReference type="Proteomes" id="UP000541058"/>
    </source>
</evidence>
<dbReference type="InterPro" id="IPR012337">
    <property type="entry name" value="RNaseH-like_sf"/>
</dbReference>
<dbReference type="PROSITE" id="PS50994">
    <property type="entry name" value="INTEGRASE"/>
    <property type="match status" value="1"/>
</dbReference>
<dbReference type="Pfam" id="PF13276">
    <property type="entry name" value="HTH_21"/>
    <property type="match status" value="1"/>
</dbReference>
<feature type="coiled-coil region" evidence="2">
    <location>
        <begin position="193"/>
        <end position="220"/>
    </location>
</feature>
<keyword evidence="2" id="KW-0175">Coiled coil</keyword>
<sequence>MSKRMSKHTLNERIEAVLDVVERRKSISTIAKEYSVDRTTINLWVRKYKSDGVDGLKEARTWKGYSNELKREAVQFYLSGEGSLRTTCEKFNISTTSVLRQWIKHYTSGKEIKSTSKGRETMTKGRKTTLQERIEIVQDTIANERNYHEAAEKYQVSYQQVYSWVRKYEKDGKQGLQDRRGKSLESKPILTEEEELQLRIKELEHRNQYLEAENGLLKKLKGNRKGDGTARSGKHLVEFQAIHDYHKETGTPILLLCKILDVSRSGYYKWLKHKPTELQKENKWLMKKIKKIFKKNNGNFGYRRITMTINRKYKKQYNPKRIRRLMDLMGLKSHIRRSNGYSTKTSYVNIEENILNRDFTAEKPNEKWVTDITHMTYGFGNKAYLSAIKDLYDGSIIAYKVGRYNDNPLVMNTIKAAVKANPDATPLIHSDRGSQYTSKEYRYITTQAGMTRSMSRVGNCIDNAPIESFFGHFKCESYNLKNYRTYEELKKDIDKYIKFYNEERYQERLNSLAPLEYRHQAVA</sequence>